<gene>
    <name evidence="11" type="ORF">DIATSA_LOCUS1100</name>
</gene>
<keyword evidence="2" id="KW-0479">Metal-binding</keyword>
<feature type="region of interest" description="Disordered" evidence="9">
    <location>
        <begin position="112"/>
        <end position="150"/>
    </location>
</feature>
<name>A0A9P0C2L1_9NEOP</name>
<evidence type="ECO:0000256" key="3">
    <source>
        <dbReference type="ARBA" id="ARBA00022737"/>
    </source>
</evidence>
<feature type="compositionally biased region" description="Polar residues" evidence="9">
    <location>
        <begin position="396"/>
        <end position="410"/>
    </location>
</feature>
<dbReference type="Gene3D" id="4.10.1060.10">
    <property type="entry name" value="Zinc finger, RanBP2-type"/>
    <property type="match status" value="2"/>
</dbReference>
<evidence type="ECO:0000259" key="10">
    <source>
        <dbReference type="PROSITE" id="PS50199"/>
    </source>
</evidence>
<dbReference type="GO" id="GO:0005634">
    <property type="term" value="C:nucleus"/>
    <property type="evidence" value="ECO:0007669"/>
    <property type="project" value="UniProtKB-SubCell"/>
</dbReference>
<dbReference type="SUPFAM" id="SSF90209">
    <property type="entry name" value="Ran binding protein zinc finger-like"/>
    <property type="match status" value="2"/>
</dbReference>
<feature type="compositionally biased region" description="Polar residues" evidence="9">
    <location>
        <begin position="455"/>
        <end position="480"/>
    </location>
</feature>
<dbReference type="PROSITE" id="PS50199">
    <property type="entry name" value="ZF_RANBP2_2"/>
    <property type="match status" value="2"/>
</dbReference>
<keyword evidence="12" id="KW-1185">Reference proteome</keyword>
<feature type="compositionally biased region" description="Polar residues" evidence="9">
    <location>
        <begin position="1344"/>
        <end position="1353"/>
    </location>
</feature>
<evidence type="ECO:0000313" key="11">
    <source>
        <dbReference type="EMBL" id="CAH0747235.1"/>
    </source>
</evidence>
<dbReference type="InterPro" id="IPR036443">
    <property type="entry name" value="Znf_RanBP2_sf"/>
</dbReference>
<evidence type="ECO:0000256" key="7">
    <source>
        <dbReference type="ARBA" id="ARBA00023242"/>
    </source>
</evidence>
<reference evidence="11" key="1">
    <citation type="submission" date="2021-12" db="EMBL/GenBank/DDBJ databases">
        <authorList>
            <person name="King R."/>
        </authorList>
    </citation>
    <scope>NUCLEOTIDE SEQUENCE</scope>
</reference>
<protein>
    <recommendedName>
        <fullName evidence="10">RanBP2-type domain-containing protein</fullName>
    </recommendedName>
</protein>
<keyword evidence="7" id="KW-0539">Nucleus</keyword>
<evidence type="ECO:0000256" key="8">
    <source>
        <dbReference type="PROSITE-ProRule" id="PRU00322"/>
    </source>
</evidence>
<organism evidence="11 12">
    <name type="scientific">Diatraea saccharalis</name>
    <name type="common">sugarcane borer</name>
    <dbReference type="NCBI Taxonomy" id="40085"/>
    <lineage>
        <taxon>Eukaryota</taxon>
        <taxon>Metazoa</taxon>
        <taxon>Ecdysozoa</taxon>
        <taxon>Arthropoda</taxon>
        <taxon>Hexapoda</taxon>
        <taxon>Insecta</taxon>
        <taxon>Pterygota</taxon>
        <taxon>Neoptera</taxon>
        <taxon>Endopterygota</taxon>
        <taxon>Lepidoptera</taxon>
        <taxon>Glossata</taxon>
        <taxon>Ditrysia</taxon>
        <taxon>Pyraloidea</taxon>
        <taxon>Crambidae</taxon>
        <taxon>Crambinae</taxon>
        <taxon>Diatraea</taxon>
    </lineage>
</organism>
<feature type="domain" description="RanBP2-type" evidence="10">
    <location>
        <begin position="59"/>
        <end position="88"/>
    </location>
</feature>
<dbReference type="OrthoDB" id="1878647at2759"/>
<evidence type="ECO:0000256" key="6">
    <source>
        <dbReference type="ARBA" id="ARBA00022884"/>
    </source>
</evidence>
<dbReference type="GO" id="GO:0008270">
    <property type="term" value="F:zinc ion binding"/>
    <property type="evidence" value="ECO:0007669"/>
    <property type="project" value="UniProtKB-KW"/>
</dbReference>
<keyword evidence="3" id="KW-0677">Repeat</keyword>
<evidence type="ECO:0000256" key="2">
    <source>
        <dbReference type="ARBA" id="ARBA00022723"/>
    </source>
</evidence>
<feature type="domain" description="RanBP2-type" evidence="10">
    <location>
        <begin position="2"/>
        <end position="33"/>
    </location>
</feature>
<keyword evidence="5" id="KW-0862">Zinc</keyword>
<dbReference type="Proteomes" id="UP001153714">
    <property type="component" value="Chromosome 10"/>
</dbReference>
<dbReference type="SMART" id="SM00547">
    <property type="entry name" value="ZnF_RBZ"/>
    <property type="match status" value="2"/>
</dbReference>
<dbReference type="PANTHER" id="PTHR12999">
    <property type="entry name" value="ZINC FINGER RAN-BINDING DOMAIN-CONTAINING PROTEIN 2 ZRANB2-RELATED"/>
    <property type="match status" value="1"/>
</dbReference>
<evidence type="ECO:0000313" key="12">
    <source>
        <dbReference type="Proteomes" id="UP001153714"/>
    </source>
</evidence>
<feature type="region of interest" description="Disordered" evidence="9">
    <location>
        <begin position="162"/>
        <end position="189"/>
    </location>
</feature>
<accession>A0A9P0C2L1</accession>
<dbReference type="InterPro" id="IPR001876">
    <property type="entry name" value="Znf_RanBP2"/>
</dbReference>
<evidence type="ECO:0000256" key="4">
    <source>
        <dbReference type="ARBA" id="ARBA00022771"/>
    </source>
</evidence>
<feature type="region of interest" description="Disordered" evidence="9">
    <location>
        <begin position="897"/>
        <end position="922"/>
    </location>
</feature>
<reference evidence="11" key="2">
    <citation type="submission" date="2022-10" db="EMBL/GenBank/DDBJ databases">
        <authorList>
            <consortium name="ENA_rothamsted_submissions"/>
            <consortium name="culmorum"/>
            <person name="King R."/>
        </authorList>
    </citation>
    <scope>NUCLEOTIDE SEQUENCE</scope>
</reference>
<dbReference type="Pfam" id="PF00641">
    <property type="entry name" value="Zn_ribbon_RanBP"/>
    <property type="match status" value="2"/>
</dbReference>
<feature type="compositionally biased region" description="Basic residues" evidence="9">
    <location>
        <begin position="1297"/>
        <end position="1311"/>
    </location>
</feature>
<feature type="region of interest" description="Disordered" evidence="9">
    <location>
        <begin position="1293"/>
        <end position="1353"/>
    </location>
</feature>
<dbReference type="EMBL" id="OU893341">
    <property type="protein sequence ID" value="CAH0747235.1"/>
    <property type="molecule type" value="Genomic_DNA"/>
</dbReference>
<sequence>MNDGDWICSDPNCGNINFARRLSCYRCNKEKPESTKTFKKKLGTEIGKSAAEKSRGLFNADDWQCNKCANVNWARRQTCNVCNAPRFGEVEARTGYGGGYNERGVVEYRRRDSSSDDEYDEFGRIKRKRKQDSKDKVGITEGAAFNKLPPTMLQMDSKLEHTIPESSPNTKYSRKEKTQGSLSDGSVCELPPLSKVNFRRYQFQNQTSHHRQDHMVPEYKANGNQFRKRYVSTGDKDHTASSGYDTGSKRSKRDSSGSPVKGVNPVMENRITSTNNNIVYKFTGPTPAESFQVTYTLEERVRAAAYALVYNNCKISTERFETLFDKPAPDFKTIFGWRQRLLSTGCLVDSHLEINKDTETANNNKNVNNPVIDKLRNPDEINITSDSDADEPLKATQIQNNTLPSSRPRSVSAETLFIGATEDNRLAGSSVSTVEERRSQARSPVSTLEERRSQARSQSGSTHQRTRSSSCDSQDSNYPDTDSEQIDKNKNDAKISNCNKNSIASKVSVHDSGSDSISYHSDEDNFLSRVFGDGKKKRKVKKRPIPTVPMKPTNYETVENLNSFLGYSTVKPTEKSPLSTGNIYTANLRNMNVRGENINLDTDACSTEYVPSRIGSSTKNYEEFKNNVRRKGYWAKGNGTALGKMAHMSRPPISQSFNRLPKQNFSTPNHGYLSSQKPQINQPIYRNKNDDFTKNNFDNFRNDDQFLCFDKPYQKITTTVPEKTQLISHTLDVVQANSIPLPEKIPNAHTNSKILPEKSPTLMSRIFDVVQPDSIPMPEKSPEGILRTFDMSQSISIPMLEKPESITGFFDGIQSNSQPEKTPEVTKSHIFDVIQPDFIAMPEETTRVFDIVQTNSFSKNRSILDIFNDQNLEERSPERNDDLEKYANTQKVFETQWDDDDDALYKNSDDDNDDTTVEHQSNAQFITNKSESPTSDMLYAIDNEAKAGNTPTNITPDFISNKHDNLVGLLKDMQSVKGIESENITSLPVSEHIFAQNILVDKCRSPQKPCKLIKTQPDPIPMELSNDIIRISEETMNVESQGTSPKVINNQRKVHVLESITIRPGTKTDQNISFHPNTDKPDQNNFFTNNENNIIQQHLSNHSNVTNTSQVSEYAQAETQNKPNQMPIEQPKPVGNIDFSNILAGINTNTILLALQNLQHINQGSLTQTAEKVNEINNVSDEVEQVETINLTNDEEWERESNDDGIERELQKLDGNTGDTPFLSDIFDPGPVVPPNMTNNKLNINLKNPDVNKSDVQKPHLNENAPVIGNFKSFALPKPILLNRLKLAVKPSDCTKKRSTNGMKRRKKKSKSASQNEEEGEEEDEEESGDEADLSKYDLWGSDTEVNASKAGN</sequence>
<evidence type="ECO:0000256" key="9">
    <source>
        <dbReference type="SAM" id="MobiDB-lite"/>
    </source>
</evidence>
<feature type="region of interest" description="Disordered" evidence="9">
    <location>
        <begin position="378"/>
        <end position="410"/>
    </location>
</feature>
<feature type="region of interest" description="Disordered" evidence="9">
    <location>
        <begin position="232"/>
        <end position="265"/>
    </location>
</feature>
<evidence type="ECO:0000256" key="1">
    <source>
        <dbReference type="ARBA" id="ARBA00004123"/>
    </source>
</evidence>
<dbReference type="GO" id="GO:0003723">
    <property type="term" value="F:RNA binding"/>
    <property type="evidence" value="ECO:0007669"/>
    <property type="project" value="UniProtKB-KW"/>
</dbReference>
<feature type="compositionally biased region" description="Acidic residues" evidence="9">
    <location>
        <begin position="1316"/>
        <end position="1332"/>
    </location>
</feature>
<keyword evidence="4 8" id="KW-0863">Zinc-finger</keyword>
<proteinExistence type="predicted"/>
<feature type="region of interest" description="Disordered" evidence="9">
    <location>
        <begin position="426"/>
        <end position="497"/>
    </location>
</feature>
<dbReference type="FunFam" id="4.10.1060.10:FF:000004">
    <property type="entry name" value="Zinc finger Ran-binding domain-containing protein 2"/>
    <property type="match status" value="1"/>
</dbReference>
<dbReference type="PANTHER" id="PTHR12999:SF17">
    <property type="entry name" value="ZINC FINGER RAN-BINDING DOMAIN-CONTAINING PROTEIN 2"/>
    <property type="match status" value="1"/>
</dbReference>
<dbReference type="PROSITE" id="PS01358">
    <property type="entry name" value="ZF_RANBP2_1"/>
    <property type="match status" value="2"/>
</dbReference>
<dbReference type="GO" id="GO:0001530">
    <property type="term" value="F:lipopolysaccharide binding"/>
    <property type="evidence" value="ECO:0007669"/>
    <property type="project" value="TreeGrafter"/>
</dbReference>
<keyword evidence="6" id="KW-0694">RNA-binding</keyword>
<comment type="subcellular location">
    <subcellularLocation>
        <location evidence="1">Nucleus</location>
    </subcellularLocation>
</comment>
<evidence type="ECO:0000256" key="5">
    <source>
        <dbReference type="ARBA" id="ARBA00022833"/>
    </source>
</evidence>